<evidence type="ECO:0000313" key="4">
    <source>
        <dbReference type="Proteomes" id="UP000076632"/>
    </source>
</evidence>
<proteinExistence type="predicted"/>
<keyword evidence="1" id="KW-0812">Transmembrane</keyword>
<keyword evidence="1" id="KW-0472">Membrane</keyword>
<sequence>MSFKLYATLFFLCTLFAKQILANVEKTIFLGPPAIHVPHEHPNLEDLYLQHLTPLRWSLPTELTATFPTGDAPKGTASWFLLSDLKEGQRYEVRICWAATQPTKFWLDTYTLNAVFDTPDLISSLATFSESRQPLPEDLEDITPRMDALSNDKPLEIQPDSSILFLQVYAAADYVSTNKSLMEHVPFVVVDIILDPFILNVFPRSLIPTAGYLVVLAVFAWFVSGFIFKFLDNLARSKQQVPVDGRDAHIAPQKEIEETRKDI</sequence>
<reference evidence="3 4" key="1">
    <citation type="journal article" date="2016" name="Fungal Biol.">
        <title>The genome of Xylona heveae provides a window into fungal endophytism.</title>
        <authorList>
            <person name="Gazis R."/>
            <person name="Kuo A."/>
            <person name="Riley R."/>
            <person name="LaButti K."/>
            <person name="Lipzen A."/>
            <person name="Lin J."/>
            <person name="Amirebrahimi M."/>
            <person name="Hesse C.N."/>
            <person name="Spatafora J.W."/>
            <person name="Henrissat B."/>
            <person name="Hainaut M."/>
            <person name="Grigoriev I.V."/>
            <person name="Hibbett D.S."/>
        </authorList>
    </citation>
    <scope>NUCLEOTIDE SEQUENCE [LARGE SCALE GENOMIC DNA]</scope>
    <source>
        <strain evidence="3 4">TC161</strain>
    </source>
</reference>
<dbReference type="GO" id="GO:0005789">
    <property type="term" value="C:endoplasmic reticulum membrane"/>
    <property type="evidence" value="ECO:0007669"/>
    <property type="project" value="TreeGrafter"/>
</dbReference>
<gene>
    <name evidence="3" type="ORF">L228DRAFT_269893</name>
</gene>
<evidence type="ECO:0000313" key="3">
    <source>
        <dbReference type="EMBL" id="KZF20591.1"/>
    </source>
</evidence>
<keyword evidence="4" id="KW-1185">Reference proteome</keyword>
<evidence type="ECO:0000256" key="2">
    <source>
        <dbReference type="SAM" id="SignalP"/>
    </source>
</evidence>
<dbReference type="Pfam" id="PF10333">
    <property type="entry name" value="Pga1"/>
    <property type="match status" value="1"/>
</dbReference>
<dbReference type="GeneID" id="28900469"/>
<dbReference type="InterPro" id="IPR019433">
    <property type="entry name" value="GPI_ManTrfase_II_coact_Pga1"/>
</dbReference>
<dbReference type="OrthoDB" id="3360032at2759"/>
<protein>
    <submittedName>
        <fullName evidence="3">Uncharacterized protein</fullName>
    </submittedName>
</protein>
<dbReference type="OMA" id="EVRVCWL"/>
<dbReference type="GO" id="GO:0000030">
    <property type="term" value="F:mannosyltransferase activity"/>
    <property type="evidence" value="ECO:0007669"/>
    <property type="project" value="TreeGrafter"/>
</dbReference>
<dbReference type="AlphaFoldDB" id="A0A165AJQ2"/>
<dbReference type="PANTHER" id="PTHR28022">
    <property type="entry name" value="GPI MANNOSYLTRANSFERASE 2 SUBUNIT PGA1"/>
    <property type="match status" value="1"/>
</dbReference>
<dbReference type="PANTHER" id="PTHR28022:SF1">
    <property type="entry name" value="GPI MANNOSYLTRANSFERASE 2 SUBUNIT PGA1"/>
    <property type="match status" value="1"/>
</dbReference>
<evidence type="ECO:0000256" key="1">
    <source>
        <dbReference type="SAM" id="Phobius"/>
    </source>
</evidence>
<organism evidence="3 4">
    <name type="scientific">Xylona heveae (strain CBS 132557 / TC161)</name>
    <dbReference type="NCBI Taxonomy" id="1328760"/>
    <lineage>
        <taxon>Eukaryota</taxon>
        <taxon>Fungi</taxon>
        <taxon>Dikarya</taxon>
        <taxon>Ascomycota</taxon>
        <taxon>Pezizomycotina</taxon>
        <taxon>Xylonomycetes</taxon>
        <taxon>Xylonales</taxon>
        <taxon>Xylonaceae</taxon>
        <taxon>Xylona</taxon>
    </lineage>
</organism>
<name>A0A165AJQ2_XYLHT</name>
<dbReference type="GO" id="GO:0031501">
    <property type="term" value="C:mannosyltransferase complex"/>
    <property type="evidence" value="ECO:0007669"/>
    <property type="project" value="TreeGrafter"/>
</dbReference>
<accession>A0A165AJQ2</accession>
<dbReference type="EMBL" id="KV407462">
    <property type="protein sequence ID" value="KZF20591.1"/>
    <property type="molecule type" value="Genomic_DNA"/>
</dbReference>
<dbReference type="InParanoid" id="A0A165AJQ2"/>
<keyword evidence="2" id="KW-0732">Signal</keyword>
<feature type="transmembrane region" description="Helical" evidence="1">
    <location>
        <begin position="210"/>
        <end position="231"/>
    </location>
</feature>
<keyword evidence="1" id="KW-1133">Transmembrane helix</keyword>
<dbReference type="Proteomes" id="UP000076632">
    <property type="component" value="Unassembled WGS sequence"/>
</dbReference>
<dbReference type="RefSeq" id="XP_018186146.1">
    <property type="nucleotide sequence ID" value="XM_018335332.1"/>
</dbReference>
<feature type="signal peptide" evidence="2">
    <location>
        <begin position="1"/>
        <end position="22"/>
    </location>
</feature>
<dbReference type="GO" id="GO:0006506">
    <property type="term" value="P:GPI anchor biosynthetic process"/>
    <property type="evidence" value="ECO:0007669"/>
    <property type="project" value="TreeGrafter"/>
</dbReference>
<feature type="chain" id="PRO_5007855351" evidence="2">
    <location>
        <begin position="23"/>
        <end position="263"/>
    </location>
</feature>